<dbReference type="InterPro" id="IPR051257">
    <property type="entry name" value="Diverse_CBS-Domain"/>
</dbReference>
<dbReference type="InterPro" id="IPR048125">
    <property type="entry name" value="CBS_CbpB"/>
</dbReference>
<evidence type="ECO:0000313" key="5">
    <source>
        <dbReference type="Proteomes" id="UP000628775"/>
    </source>
</evidence>
<evidence type="ECO:0000313" key="4">
    <source>
        <dbReference type="EMBL" id="GGE32497.1"/>
    </source>
</evidence>
<name>A0A8J2VMG4_9BACL</name>
<feature type="domain" description="CBS" evidence="3">
    <location>
        <begin position="27"/>
        <end position="88"/>
    </location>
</feature>
<organism evidence="4 5">
    <name type="scientific">Pullulanibacillus camelliae</name>
    <dbReference type="NCBI Taxonomy" id="1707096"/>
    <lineage>
        <taxon>Bacteria</taxon>
        <taxon>Bacillati</taxon>
        <taxon>Bacillota</taxon>
        <taxon>Bacilli</taxon>
        <taxon>Bacillales</taxon>
        <taxon>Sporolactobacillaceae</taxon>
        <taxon>Pullulanibacillus</taxon>
    </lineage>
</organism>
<dbReference type="Pfam" id="PF00571">
    <property type="entry name" value="CBS"/>
    <property type="match status" value="2"/>
</dbReference>
<reference evidence="4" key="1">
    <citation type="journal article" date="2014" name="Int. J. Syst. Evol. Microbiol.">
        <title>Complete genome sequence of Corynebacterium casei LMG S-19264T (=DSM 44701T), isolated from a smear-ripened cheese.</title>
        <authorList>
            <consortium name="US DOE Joint Genome Institute (JGI-PGF)"/>
            <person name="Walter F."/>
            <person name="Albersmeier A."/>
            <person name="Kalinowski J."/>
            <person name="Ruckert C."/>
        </authorList>
    </citation>
    <scope>NUCLEOTIDE SEQUENCE</scope>
    <source>
        <strain evidence="4">CGMCC 1.15371</strain>
    </source>
</reference>
<dbReference type="AlphaFoldDB" id="A0A8J2VMG4"/>
<dbReference type="PANTHER" id="PTHR43080">
    <property type="entry name" value="CBS DOMAIN-CONTAINING PROTEIN CBSX3, MITOCHONDRIAL"/>
    <property type="match status" value="1"/>
</dbReference>
<gene>
    <name evidence="4" type="ORF">GCM10011391_08960</name>
</gene>
<dbReference type="SUPFAM" id="SSF54631">
    <property type="entry name" value="CBS-domain pair"/>
    <property type="match status" value="1"/>
</dbReference>
<sequence>MFGPERLISLKKITSEDVLTKDIMDLILPIDEVAHVQSMNPLEHALLVLMKTGYSAIPVLDKDTQLEGVISKTMILNGVVGIERIEYEKLSEYTVEKVMNTKVPVLKTTDNLLTAIKMLINETFICVENEAGIVQGILPRSTILKYLNHYLRGLGHDIVQQP</sequence>
<reference evidence="4" key="2">
    <citation type="submission" date="2020-09" db="EMBL/GenBank/DDBJ databases">
        <authorList>
            <person name="Sun Q."/>
            <person name="Zhou Y."/>
        </authorList>
    </citation>
    <scope>NUCLEOTIDE SEQUENCE</scope>
    <source>
        <strain evidence="4">CGMCC 1.15371</strain>
    </source>
</reference>
<keyword evidence="1 2" id="KW-0129">CBS domain</keyword>
<dbReference type="Proteomes" id="UP000628775">
    <property type="component" value="Unassembled WGS sequence"/>
</dbReference>
<dbReference type="CDD" id="cd04643">
    <property type="entry name" value="CBS_pair_bac"/>
    <property type="match status" value="1"/>
</dbReference>
<keyword evidence="5" id="KW-1185">Reference proteome</keyword>
<comment type="caution">
    <text evidence="4">The sequence shown here is derived from an EMBL/GenBank/DDBJ whole genome shotgun (WGS) entry which is preliminary data.</text>
</comment>
<dbReference type="Gene3D" id="3.10.580.10">
    <property type="entry name" value="CBS-domain"/>
    <property type="match status" value="1"/>
</dbReference>
<proteinExistence type="predicted"/>
<dbReference type="InterPro" id="IPR046342">
    <property type="entry name" value="CBS_dom_sf"/>
</dbReference>
<evidence type="ECO:0000256" key="2">
    <source>
        <dbReference type="PROSITE-ProRule" id="PRU00703"/>
    </source>
</evidence>
<dbReference type="PROSITE" id="PS51371">
    <property type="entry name" value="CBS"/>
    <property type="match status" value="1"/>
</dbReference>
<evidence type="ECO:0000259" key="3">
    <source>
        <dbReference type="PROSITE" id="PS51371"/>
    </source>
</evidence>
<dbReference type="InterPro" id="IPR000644">
    <property type="entry name" value="CBS_dom"/>
</dbReference>
<dbReference type="PANTHER" id="PTHR43080:SF30">
    <property type="entry name" value="CYCLIC DI-AMP RECEPTOR B"/>
    <property type="match status" value="1"/>
</dbReference>
<evidence type="ECO:0000256" key="1">
    <source>
        <dbReference type="ARBA" id="ARBA00023122"/>
    </source>
</evidence>
<accession>A0A8J2VMG4</accession>
<dbReference type="EMBL" id="BMIR01000002">
    <property type="protein sequence ID" value="GGE32497.1"/>
    <property type="molecule type" value="Genomic_DNA"/>
</dbReference>
<dbReference type="NCBIfam" id="NF041630">
    <property type="entry name" value="CBS_CbpB"/>
    <property type="match status" value="1"/>
</dbReference>
<protein>
    <submittedName>
        <fullName evidence="4">CBS domain-containing protein</fullName>
    </submittedName>
</protein>